<reference evidence="9" key="1">
    <citation type="submission" date="2023-03" db="EMBL/GenBank/DDBJ databases">
        <title>Mating type loci evolution in Malassezia.</title>
        <authorList>
            <person name="Coelho M.A."/>
        </authorList>
    </citation>
    <scope>NUCLEOTIDE SEQUENCE</scope>
    <source>
        <strain evidence="9">CBS 9431</strain>
    </source>
</reference>
<evidence type="ECO:0000256" key="2">
    <source>
        <dbReference type="ARBA" id="ARBA00007324"/>
    </source>
</evidence>
<evidence type="ECO:0000256" key="1">
    <source>
        <dbReference type="ARBA" id="ARBA00004477"/>
    </source>
</evidence>
<accession>A0AAF0JA39</accession>
<evidence type="ECO:0000313" key="9">
    <source>
        <dbReference type="EMBL" id="WFD39417.1"/>
    </source>
</evidence>
<organism evidence="9 10">
    <name type="scientific">Malassezia japonica</name>
    <dbReference type="NCBI Taxonomy" id="223818"/>
    <lineage>
        <taxon>Eukaryota</taxon>
        <taxon>Fungi</taxon>
        <taxon>Dikarya</taxon>
        <taxon>Basidiomycota</taxon>
        <taxon>Ustilaginomycotina</taxon>
        <taxon>Malasseziomycetes</taxon>
        <taxon>Malasseziales</taxon>
        <taxon>Malasseziaceae</taxon>
        <taxon>Malassezia</taxon>
    </lineage>
</organism>
<keyword evidence="10" id="KW-1185">Reference proteome</keyword>
<sequence>MPAPSGKATCNTASVKDTKYFCDDTIERLLIQPPAEVDPSGKGKQRDVVAFAPFQASHFWDDALMVLSLVGSLTMLGSTVYVYLKKIEWDVARPYFILSVSIFTVLFAVQTVAKWILGPVVFVGTRKMLSNRVEVEHITIQSPAVGRATVADKKGPDGRPMLIPPQYALDVKYERTSNAGKNVLVKKNDRVVLGHFGEWFTEDGEFVESVFQQRLYSSLQRIFGE</sequence>
<dbReference type="Proteomes" id="UP001217754">
    <property type="component" value="Chromosome 4"/>
</dbReference>
<gene>
    <name evidence="9" type="ORF">MJAP1_002394</name>
</gene>
<keyword evidence="6 8" id="KW-1133">Transmembrane helix</keyword>
<keyword evidence="4 8" id="KW-0812">Transmembrane</keyword>
<evidence type="ECO:0000256" key="7">
    <source>
        <dbReference type="ARBA" id="ARBA00023136"/>
    </source>
</evidence>
<dbReference type="EMBL" id="CP119961">
    <property type="protein sequence ID" value="WFD39417.1"/>
    <property type="molecule type" value="Genomic_DNA"/>
</dbReference>
<feature type="transmembrane region" description="Helical" evidence="8">
    <location>
        <begin position="63"/>
        <end position="84"/>
    </location>
</feature>
<comment type="subcellular location">
    <subcellularLocation>
        <location evidence="1">Endoplasmic reticulum membrane</location>
        <topology evidence="1">Multi-pass membrane protein</topology>
    </subcellularLocation>
</comment>
<protein>
    <recommendedName>
        <fullName evidence="3">Signal peptidase complex subunit 2</fullName>
    </recommendedName>
</protein>
<dbReference type="GO" id="GO:0005787">
    <property type="term" value="C:signal peptidase complex"/>
    <property type="evidence" value="ECO:0007669"/>
    <property type="project" value="InterPro"/>
</dbReference>
<comment type="similarity">
    <text evidence="2">Belongs to the SPCS2 family.</text>
</comment>
<evidence type="ECO:0000256" key="8">
    <source>
        <dbReference type="SAM" id="Phobius"/>
    </source>
</evidence>
<name>A0AAF0JA39_9BASI</name>
<evidence type="ECO:0000256" key="6">
    <source>
        <dbReference type="ARBA" id="ARBA00022989"/>
    </source>
</evidence>
<feature type="transmembrane region" description="Helical" evidence="8">
    <location>
        <begin position="96"/>
        <end position="117"/>
    </location>
</feature>
<dbReference type="RefSeq" id="XP_060122314.1">
    <property type="nucleotide sequence ID" value="XM_060266331.1"/>
</dbReference>
<proteinExistence type="inferred from homology"/>
<dbReference type="Pfam" id="PF06703">
    <property type="entry name" value="SPC25"/>
    <property type="match status" value="1"/>
</dbReference>
<keyword evidence="7 8" id="KW-0472">Membrane</keyword>
<dbReference type="InterPro" id="IPR009582">
    <property type="entry name" value="Spc2/SPCS2"/>
</dbReference>
<evidence type="ECO:0000256" key="4">
    <source>
        <dbReference type="ARBA" id="ARBA00022692"/>
    </source>
</evidence>
<evidence type="ECO:0000256" key="3">
    <source>
        <dbReference type="ARBA" id="ARBA00017057"/>
    </source>
</evidence>
<evidence type="ECO:0000256" key="5">
    <source>
        <dbReference type="ARBA" id="ARBA00022824"/>
    </source>
</evidence>
<dbReference type="AlphaFoldDB" id="A0AAF0JA39"/>
<evidence type="ECO:0000313" key="10">
    <source>
        <dbReference type="Proteomes" id="UP001217754"/>
    </source>
</evidence>
<keyword evidence="5" id="KW-0256">Endoplasmic reticulum</keyword>
<dbReference type="GeneID" id="85226045"/>
<dbReference type="GO" id="GO:0006465">
    <property type="term" value="P:signal peptide processing"/>
    <property type="evidence" value="ECO:0007669"/>
    <property type="project" value="InterPro"/>
</dbReference>